<organism evidence="8">
    <name type="scientific">freshwater metagenome</name>
    <dbReference type="NCBI Taxonomy" id="449393"/>
    <lineage>
        <taxon>unclassified sequences</taxon>
        <taxon>metagenomes</taxon>
        <taxon>ecological metagenomes</taxon>
    </lineage>
</organism>
<evidence type="ECO:0000256" key="3">
    <source>
        <dbReference type="ARBA" id="ARBA00023002"/>
    </source>
</evidence>
<keyword evidence="3" id="KW-0560">Oxidoreductase</keyword>
<dbReference type="InterPro" id="IPR050123">
    <property type="entry name" value="Prok_molybdopt-oxidoreductase"/>
</dbReference>
<dbReference type="GO" id="GO:0016020">
    <property type="term" value="C:membrane"/>
    <property type="evidence" value="ECO:0007669"/>
    <property type="project" value="TreeGrafter"/>
</dbReference>
<dbReference type="InterPro" id="IPR006657">
    <property type="entry name" value="MoPterin_dinucl-bd_dom"/>
</dbReference>
<dbReference type="InterPro" id="IPR006963">
    <property type="entry name" value="Mopterin_OxRdtase_4Fe-4S_dom"/>
</dbReference>
<proteinExistence type="predicted"/>
<feature type="domain" description="4Fe-4S Mo/W bis-MGD-type" evidence="7">
    <location>
        <begin position="17"/>
        <end position="73"/>
    </location>
</feature>
<keyword evidence="2" id="KW-0479">Metal-binding</keyword>
<dbReference type="PROSITE" id="PS51669">
    <property type="entry name" value="4FE4S_MOW_BIS_MGD"/>
    <property type="match status" value="1"/>
</dbReference>
<evidence type="ECO:0000256" key="4">
    <source>
        <dbReference type="ARBA" id="ARBA00023004"/>
    </source>
</evidence>
<dbReference type="InterPro" id="IPR009010">
    <property type="entry name" value="Asp_de-COase-like_dom_sf"/>
</dbReference>
<keyword evidence="5" id="KW-0411">Iron-sulfur</keyword>
<evidence type="ECO:0000256" key="6">
    <source>
        <dbReference type="SAM" id="MobiDB-lite"/>
    </source>
</evidence>
<dbReference type="PANTHER" id="PTHR43105">
    <property type="entry name" value="RESPIRATORY NITRATE REDUCTASE"/>
    <property type="match status" value="1"/>
</dbReference>
<dbReference type="Gene3D" id="2.20.25.90">
    <property type="entry name" value="ADC-like domains"/>
    <property type="match status" value="1"/>
</dbReference>
<dbReference type="SUPFAM" id="SSF53706">
    <property type="entry name" value="Formate dehydrogenase/DMSO reductase, domains 1-3"/>
    <property type="match status" value="1"/>
</dbReference>
<dbReference type="Pfam" id="PF04879">
    <property type="entry name" value="Molybdop_Fe4S4"/>
    <property type="match status" value="1"/>
</dbReference>
<dbReference type="GO" id="GO:0051539">
    <property type="term" value="F:4 iron, 4 sulfur cluster binding"/>
    <property type="evidence" value="ECO:0007669"/>
    <property type="project" value="UniProtKB-KW"/>
</dbReference>
<evidence type="ECO:0000313" key="8">
    <source>
        <dbReference type="EMBL" id="CAB4533046.1"/>
    </source>
</evidence>
<dbReference type="Pfam" id="PF00384">
    <property type="entry name" value="Molybdopterin"/>
    <property type="match status" value="1"/>
</dbReference>
<evidence type="ECO:0000256" key="5">
    <source>
        <dbReference type="ARBA" id="ARBA00023014"/>
    </source>
</evidence>
<keyword evidence="4" id="KW-0408">Iron</keyword>
<dbReference type="GO" id="GO:0046872">
    <property type="term" value="F:metal ion binding"/>
    <property type="evidence" value="ECO:0007669"/>
    <property type="project" value="UniProtKB-KW"/>
</dbReference>
<gene>
    <name evidence="8" type="ORF">UFOPK1353_00465</name>
</gene>
<dbReference type="GO" id="GO:0016491">
    <property type="term" value="F:oxidoreductase activity"/>
    <property type="evidence" value="ECO:0007669"/>
    <property type="project" value="UniProtKB-KW"/>
</dbReference>
<dbReference type="Gene3D" id="3.40.50.740">
    <property type="match status" value="1"/>
</dbReference>
<reference evidence="8" key="1">
    <citation type="submission" date="2020-05" db="EMBL/GenBank/DDBJ databases">
        <authorList>
            <person name="Chiriac C."/>
            <person name="Salcher M."/>
            <person name="Ghai R."/>
            <person name="Kavagutti S V."/>
        </authorList>
    </citation>
    <scope>NUCLEOTIDE SEQUENCE</scope>
</reference>
<evidence type="ECO:0000256" key="2">
    <source>
        <dbReference type="ARBA" id="ARBA00022723"/>
    </source>
</evidence>
<feature type="region of interest" description="Disordered" evidence="6">
    <location>
        <begin position="358"/>
        <end position="379"/>
    </location>
</feature>
<dbReference type="Pfam" id="PF01568">
    <property type="entry name" value="Molydop_binding"/>
    <property type="match status" value="1"/>
</dbReference>
<dbReference type="GO" id="GO:0043546">
    <property type="term" value="F:molybdopterin cofactor binding"/>
    <property type="evidence" value="ECO:0007669"/>
    <property type="project" value="InterPro"/>
</dbReference>
<protein>
    <submittedName>
        <fullName evidence="8">Unannotated protein</fullName>
    </submittedName>
</protein>
<feature type="compositionally biased region" description="Basic residues" evidence="6">
    <location>
        <begin position="368"/>
        <end position="377"/>
    </location>
</feature>
<dbReference type="Gene3D" id="2.40.40.20">
    <property type="match status" value="1"/>
</dbReference>
<dbReference type="AlphaFoldDB" id="A0A6J6B2R3"/>
<dbReference type="EMBL" id="CAEZSE010000055">
    <property type="protein sequence ID" value="CAB4533046.1"/>
    <property type="molecule type" value="Genomic_DNA"/>
</dbReference>
<dbReference type="PANTHER" id="PTHR43105:SF9">
    <property type="entry name" value="NADPH-FE(3+) OXIDOREDUCTASE SUBUNIT ALPHA"/>
    <property type="match status" value="1"/>
</dbReference>
<accession>A0A6J6B2R3</accession>
<dbReference type="Gene3D" id="3.40.228.10">
    <property type="entry name" value="Dimethylsulfoxide Reductase, domain 2"/>
    <property type="match status" value="1"/>
</dbReference>
<keyword evidence="1" id="KW-0004">4Fe-4S</keyword>
<name>A0A6J6B2R3_9ZZZZ</name>
<dbReference type="InterPro" id="IPR006656">
    <property type="entry name" value="Mopterin_OxRdtase"/>
</dbReference>
<dbReference type="SMART" id="SM00926">
    <property type="entry name" value="Molybdop_Fe4S4"/>
    <property type="match status" value="1"/>
</dbReference>
<evidence type="ECO:0000259" key="7">
    <source>
        <dbReference type="PROSITE" id="PS51669"/>
    </source>
</evidence>
<evidence type="ECO:0000256" key="1">
    <source>
        <dbReference type="ARBA" id="ARBA00022485"/>
    </source>
</evidence>
<dbReference type="CDD" id="cd02782">
    <property type="entry name" value="MopB_CT_1"/>
    <property type="match status" value="1"/>
</dbReference>
<sequence length="763" mass="81804">MNISEKETVSLNKTSDEQIVFRTCPLCEAGCGLAVTVVDHEVTHIRGDMQDVFSKGFICPKGSTLKQLHYDADRLRRPMIKRNGVHAEATWDEAWAAVDAGLNGVIASHGRESIGTYLGNPGAHSLSLLTFNGLLLKSIGSRQIYSASTVDQVPKQVSSGYLFGSPSTVAVPDLDRTQYLLILGANPYDSNGSLCTAPDFPGRLEALQARSGKVVVVDPRKSKTAQHADEWVAIRPGTDALFLAAIANTLAADGLEIMYQRLGSFLNGVEEVVRALQPFTPEFVAATTGIDAQTIRRIARELRDASSSAVYGRIGTTTTAFGTTASWLVDVVNIFTGNLDRVGGAMFPLPVAGSANTRGAGGSGKGFRTGRGHSRVGKHPEVLGEYPASAMAEEISTPGDGQIRAMVIVGGNPILSTPNGERLAKSFAELEFMVSIDVYLNETSRFADVILPVPSALQRSHYDLALLTFAVRNVANYSKTVLARSPDEPDEWEILAKMSAIVSGLGVETLPSTIDDRTILKLVENSTKDSSSNIFGRDCQELISELSIAGRRGPDRILDFLLRTGPFGDGFGAVPDGLTLDKLIAAPHGIDFGALEPRLPNVLRTQSGKIELAIPQLIDDLKRLEVFSQEKIDEAQLTLVGRRDLRSHNSWLHNVEVLVKGKDRCTLQIHPNDASRLGVAQGSAVRIASRVGSVDAPVEITELIREGVVSLPHGWGHSMPGTNTKVASSRAGVNSNILTDEQRLDPLSGTSVLNGIPVSVTVL</sequence>
<dbReference type="SUPFAM" id="SSF50692">
    <property type="entry name" value="ADC-like"/>
    <property type="match status" value="1"/>
</dbReference>